<evidence type="ECO:0000256" key="2">
    <source>
        <dbReference type="ARBA" id="ARBA00022679"/>
    </source>
</evidence>
<dbReference type="PANTHER" id="PTHR10545:SF29">
    <property type="entry name" value="GH14572P-RELATED"/>
    <property type="match status" value="1"/>
</dbReference>
<dbReference type="GO" id="GO:0008080">
    <property type="term" value="F:N-acetyltransferase activity"/>
    <property type="evidence" value="ECO:0007669"/>
    <property type="project" value="UniProtKB-ARBA"/>
</dbReference>
<dbReference type="InterPro" id="IPR016181">
    <property type="entry name" value="Acyl_CoA_acyltransferase"/>
</dbReference>
<feature type="coiled-coil region" evidence="4">
    <location>
        <begin position="17"/>
        <end position="44"/>
    </location>
</feature>
<feature type="domain" description="N-acetyltransferase" evidence="5">
    <location>
        <begin position="4"/>
        <end position="159"/>
    </location>
</feature>
<keyword evidence="3" id="KW-0012">Acyltransferase</keyword>
<dbReference type="EMBL" id="JAKIKP010000003">
    <property type="protein sequence ID" value="MCL1142374.1"/>
    <property type="molecule type" value="Genomic_DNA"/>
</dbReference>
<dbReference type="PANTHER" id="PTHR10545">
    <property type="entry name" value="DIAMINE N-ACETYLTRANSFERASE"/>
    <property type="match status" value="1"/>
</dbReference>
<accession>A0A9X1ZHF7</accession>
<organism evidence="6 7">
    <name type="scientific">Shewanella gaetbuli</name>
    <dbReference type="NCBI Taxonomy" id="220752"/>
    <lineage>
        <taxon>Bacteria</taxon>
        <taxon>Pseudomonadati</taxon>
        <taxon>Pseudomonadota</taxon>
        <taxon>Gammaproteobacteria</taxon>
        <taxon>Alteromonadales</taxon>
        <taxon>Shewanellaceae</taxon>
        <taxon>Shewanella</taxon>
    </lineage>
</organism>
<evidence type="ECO:0000256" key="4">
    <source>
        <dbReference type="SAM" id="Coils"/>
    </source>
</evidence>
<comment type="similarity">
    <text evidence="1">Belongs to the acetyltransferase family.</text>
</comment>
<evidence type="ECO:0000256" key="1">
    <source>
        <dbReference type="ARBA" id="ARBA00008694"/>
    </source>
</evidence>
<dbReference type="CDD" id="cd04301">
    <property type="entry name" value="NAT_SF"/>
    <property type="match status" value="1"/>
</dbReference>
<keyword evidence="4" id="KW-0175">Coiled coil</keyword>
<dbReference type="SUPFAM" id="SSF55729">
    <property type="entry name" value="Acyl-CoA N-acyltransferases (Nat)"/>
    <property type="match status" value="1"/>
</dbReference>
<dbReference type="RefSeq" id="WP_248995048.1">
    <property type="nucleotide sequence ID" value="NZ_JAKIKP010000003.1"/>
</dbReference>
<dbReference type="FunFam" id="3.40.630.30:FF:000064">
    <property type="entry name" value="GNAT family acetyltransferase"/>
    <property type="match status" value="1"/>
</dbReference>
<dbReference type="PROSITE" id="PS51186">
    <property type="entry name" value="GNAT"/>
    <property type="match status" value="1"/>
</dbReference>
<evidence type="ECO:0000313" key="7">
    <source>
        <dbReference type="Proteomes" id="UP001139333"/>
    </source>
</evidence>
<protein>
    <submittedName>
        <fullName evidence="6">GNAT family N-acetyltransferase</fullName>
    </submittedName>
</protein>
<dbReference type="Proteomes" id="UP001139333">
    <property type="component" value="Unassembled WGS sequence"/>
</dbReference>
<dbReference type="InterPro" id="IPR051016">
    <property type="entry name" value="Diverse_Substrate_AcTransf"/>
</dbReference>
<gene>
    <name evidence="6" type="ORF">L2672_06655</name>
</gene>
<keyword evidence="2" id="KW-0808">Transferase</keyword>
<proteinExistence type="inferred from homology"/>
<dbReference type="Pfam" id="PF00583">
    <property type="entry name" value="Acetyltransf_1"/>
    <property type="match status" value="1"/>
</dbReference>
<evidence type="ECO:0000313" key="6">
    <source>
        <dbReference type="EMBL" id="MCL1142374.1"/>
    </source>
</evidence>
<dbReference type="Gene3D" id="3.40.630.30">
    <property type="match status" value="1"/>
</dbReference>
<evidence type="ECO:0000256" key="3">
    <source>
        <dbReference type="ARBA" id="ARBA00023315"/>
    </source>
</evidence>
<keyword evidence="7" id="KW-1185">Reference proteome</keyword>
<name>A0A9X1ZHF7_9GAMM</name>
<dbReference type="InterPro" id="IPR000182">
    <property type="entry name" value="GNAT_dom"/>
</dbReference>
<sequence>MSQVDIRPATIADSGTILRFVKELAEYERALDQVEATLSSIEHSIFGEGSTTDAIICSVDGQVIGFAVYFFNYSTWLGKNGLYLEDLYISPEYRKIGAGKALLKYLAKLAVSKNCGRFEWCVLDWNTPAIDFYESIGAKPQDEWTVYRLTGEKLKLLAES</sequence>
<reference evidence="6" key="1">
    <citation type="submission" date="2022-01" db="EMBL/GenBank/DDBJ databases">
        <title>Whole genome-based taxonomy of the Shewanellaceae.</title>
        <authorList>
            <person name="Martin-Rodriguez A.J."/>
        </authorList>
    </citation>
    <scope>NUCLEOTIDE SEQUENCE</scope>
    <source>
        <strain evidence="6">DSM 16422</strain>
    </source>
</reference>
<comment type="caution">
    <text evidence="6">The sequence shown here is derived from an EMBL/GenBank/DDBJ whole genome shotgun (WGS) entry which is preliminary data.</text>
</comment>
<evidence type="ECO:0000259" key="5">
    <source>
        <dbReference type="PROSITE" id="PS51186"/>
    </source>
</evidence>
<dbReference type="AlphaFoldDB" id="A0A9X1ZHF7"/>